<keyword evidence="8" id="KW-1185">Reference proteome</keyword>
<dbReference type="Pfam" id="PF08345">
    <property type="entry name" value="YscJ_FliF_C"/>
    <property type="match status" value="1"/>
</dbReference>
<reference evidence="7 8" key="1">
    <citation type="submission" date="2020-08" db="EMBL/GenBank/DDBJ databases">
        <title>Genome public.</title>
        <authorList>
            <person name="Liu C."/>
            <person name="Sun Q."/>
        </authorList>
    </citation>
    <scope>NUCLEOTIDE SEQUENCE [LARGE SCALE GENOMIC DNA]</scope>
    <source>
        <strain evidence="7 8">NSJ-43</strain>
    </source>
</reference>
<name>A0ABR7G331_9FIRM</name>
<dbReference type="InterPro" id="IPR006182">
    <property type="entry name" value="FliF_N_dom"/>
</dbReference>
<evidence type="ECO:0000256" key="4">
    <source>
        <dbReference type="SAM" id="Phobius"/>
    </source>
</evidence>
<gene>
    <name evidence="7" type="ORF">H8S01_09455</name>
</gene>
<comment type="caution">
    <text evidence="7">The sequence shown here is derived from an EMBL/GenBank/DDBJ whole genome shotgun (WGS) entry which is preliminary data.</text>
</comment>
<dbReference type="PANTHER" id="PTHR30046">
    <property type="entry name" value="FLAGELLAR M-RING PROTEIN"/>
    <property type="match status" value="1"/>
</dbReference>
<dbReference type="RefSeq" id="WP_021866065.1">
    <property type="nucleotide sequence ID" value="NZ_JACOPD010000006.1"/>
</dbReference>
<keyword evidence="2 4" id="KW-0472">Membrane</keyword>
<keyword evidence="4" id="KW-1133">Transmembrane helix</keyword>
<accession>A0ABR7G331</accession>
<protein>
    <submittedName>
        <fullName evidence="7">Flagellar M-ring protein FliF</fullName>
    </submittedName>
</protein>
<feature type="domain" description="Flagellar M-ring N-terminal" evidence="5">
    <location>
        <begin position="46"/>
        <end position="218"/>
    </location>
</feature>
<dbReference type="InterPro" id="IPR045851">
    <property type="entry name" value="AMP-bd_C_sf"/>
</dbReference>
<comment type="subcellular location">
    <subcellularLocation>
        <location evidence="1">Membrane</location>
    </subcellularLocation>
</comment>
<dbReference type="InterPro" id="IPR043427">
    <property type="entry name" value="YscJ/FliF"/>
</dbReference>
<feature type="transmembrane region" description="Helical" evidence="4">
    <location>
        <begin position="25"/>
        <end position="45"/>
    </location>
</feature>
<organism evidence="7 8">
    <name type="scientific">Lachnospira hominis</name>
    <name type="common">ex Liu et al. 2021</name>
    <dbReference type="NCBI Taxonomy" id="2763051"/>
    <lineage>
        <taxon>Bacteria</taxon>
        <taxon>Bacillati</taxon>
        <taxon>Bacillota</taxon>
        <taxon>Clostridia</taxon>
        <taxon>Lachnospirales</taxon>
        <taxon>Lachnospiraceae</taxon>
        <taxon>Lachnospira</taxon>
    </lineage>
</organism>
<dbReference type="Pfam" id="PF01514">
    <property type="entry name" value="YscJ_FliF"/>
    <property type="match status" value="1"/>
</dbReference>
<dbReference type="Proteomes" id="UP000628463">
    <property type="component" value="Unassembled WGS sequence"/>
</dbReference>
<dbReference type="PANTHER" id="PTHR30046:SF0">
    <property type="entry name" value="FLAGELLAR M-RING PROTEIN"/>
    <property type="match status" value="1"/>
</dbReference>
<dbReference type="Gene3D" id="3.30.300.30">
    <property type="match status" value="1"/>
</dbReference>
<dbReference type="EMBL" id="JACOPD010000006">
    <property type="protein sequence ID" value="MBC5681186.1"/>
    <property type="molecule type" value="Genomic_DNA"/>
</dbReference>
<feature type="compositionally biased region" description="Low complexity" evidence="3">
    <location>
        <begin position="301"/>
        <end position="322"/>
    </location>
</feature>
<evidence type="ECO:0000256" key="2">
    <source>
        <dbReference type="ARBA" id="ARBA00023136"/>
    </source>
</evidence>
<evidence type="ECO:0000313" key="7">
    <source>
        <dbReference type="EMBL" id="MBC5681186.1"/>
    </source>
</evidence>
<sequence>MAERFRQIVDRIVEKWKSWSAKQKTIIISTAAVILVAVAIIAFAVTRPNYEVLTTCQDYTELGSVTSILNENGYKYQVQDNTLVVKVEKKNLTNAKMAIASADIKSDGYTFDDAMKSSFTTTESDKTKQFAHYLEAKFVSDLESMDGIKSASVSVDIPDTSSSFYATTAEKSVSVVVDTNKTISDDTAESIANFLATAAGNSTTNNITIIDNKGTTLFSGLSNAGTVSGVSNAGKQKYKAQIEATTINSLRKGLLSTGLYDDVNLTLNYVLDWDAVNTIATEYSTQGDEQAIFGESYEEISTGSTGASGTPGTTSNSSDSTTYNVTNGTGDTSTYQLNKYSYMPNSLVTTTNKEPGSIVYGDSSLAVTFIKNVVYNEDECKKLGYLDNMTWEQFKSQNTQPVAQTVDQTWIDLISAGTGIDSANISVLAYQRPWFEDSTSGSVFTRVTFWLQIALAAIILGILVFVIIRSARPLTVEETEPELSVEQMLAATKENQPAVDDIDMQDKSETRKAIEKFVDENPEAVALLLRNWLNDDWS</sequence>
<keyword evidence="7" id="KW-0282">Flagellum</keyword>
<evidence type="ECO:0000259" key="5">
    <source>
        <dbReference type="Pfam" id="PF01514"/>
    </source>
</evidence>
<evidence type="ECO:0000259" key="6">
    <source>
        <dbReference type="Pfam" id="PF08345"/>
    </source>
</evidence>
<evidence type="ECO:0000256" key="3">
    <source>
        <dbReference type="SAM" id="MobiDB-lite"/>
    </source>
</evidence>
<keyword evidence="7" id="KW-0966">Cell projection</keyword>
<keyword evidence="4" id="KW-0812">Transmembrane</keyword>
<feature type="domain" description="Flagellar M-ring C-terminal" evidence="6">
    <location>
        <begin position="262"/>
        <end position="421"/>
    </location>
</feature>
<feature type="region of interest" description="Disordered" evidence="3">
    <location>
        <begin position="301"/>
        <end position="328"/>
    </location>
</feature>
<feature type="transmembrane region" description="Helical" evidence="4">
    <location>
        <begin position="449"/>
        <end position="468"/>
    </location>
</feature>
<evidence type="ECO:0000313" key="8">
    <source>
        <dbReference type="Proteomes" id="UP000628463"/>
    </source>
</evidence>
<dbReference type="InterPro" id="IPR013556">
    <property type="entry name" value="Flag_M-ring_C"/>
</dbReference>
<proteinExistence type="predicted"/>
<evidence type="ECO:0000256" key="1">
    <source>
        <dbReference type="ARBA" id="ARBA00004370"/>
    </source>
</evidence>
<keyword evidence="7" id="KW-0969">Cilium</keyword>